<dbReference type="OrthoDB" id="9784984at2"/>
<dbReference type="InterPro" id="IPR007627">
    <property type="entry name" value="RNA_pol_sigma70_r2"/>
</dbReference>
<evidence type="ECO:0000256" key="1">
    <source>
        <dbReference type="ARBA" id="ARBA00010641"/>
    </source>
</evidence>
<dbReference type="NCBIfam" id="TIGR02937">
    <property type="entry name" value="sigma70-ECF"/>
    <property type="match status" value="1"/>
</dbReference>
<dbReference type="InterPro" id="IPR014284">
    <property type="entry name" value="RNA_pol_sigma-70_dom"/>
</dbReference>
<evidence type="ECO:0000313" key="7">
    <source>
        <dbReference type="EMBL" id="SCZ76355.1"/>
    </source>
</evidence>
<dbReference type="EMBL" id="FMWL01000001">
    <property type="protein sequence ID" value="SCZ76355.1"/>
    <property type="molecule type" value="Genomic_DNA"/>
</dbReference>
<dbReference type="InterPro" id="IPR013325">
    <property type="entry name" value="RNA_pol_sigma_r2"/>
</dbReference>
<dbReference type="PANTHER" id="PTHR43133:SF60">
    <property type="entry name" value="RNA POLYMERASE SIGMA FACTOR SIGV"/>
    <property type="match status" value="1"/>
</dbReference>
<dbReference type="InterPro" id="IPR039425">
    <property type="entry name" value="RNA_pol_sigma-70-like"/>
</dbReference>
<dbReference type="Pfam" id="PF08281">
    <property type="entry name" value="Sigma70_r4_2"/>
    <property type="match status" value="1"/>
</dbReference>
<evidence type="ECO:0000256" key="3">
    <source>
        <dbReference type="ARBA" id="ARBA00023082"/>
    </source>
</evidence>
<keyword evidence="8" id="KW-1185">Reference proteome</keyword>
<dbReference type="Gene3D" id="1.10.10.10">
    <property type="entry name" value="Winged helix-like DNA-binding domain superfamily/Winged helix DNA-binding domain"/>
    <property type="match status" value="1"/>
</dbReference>
<sequence>MNNRQIADYVTKNRESHYRLAYSYVKNPDDALDVIQESICKAIHSAHTLKSPEFIKTWYCRIVVNTALDLLRKQKKLVLTDDEAFEALHPGVNDTLQDYDLHQALDRLPGHYKTIVVLRYFEDMTLDDIAEVTGIPLSTVKTRLYKSLKMLRLELETDEKGGN</sequence>
<dbReference type="GO" id="GO:0016987">
    <property type="term" value="F:sigma factor activity"/>
    <property type="evidence" value="ECO:0007669"/>
    <property type="project" value="UniProtKB-KW"/>
</dbReference>
<dbReference type="Gene3D" id="1.10.1740.10">
    <property type="match status" value="1"/>
</dbReference>
<evidence type="ECO:0000259" key="5">
    <source>
        <dbReference type="Pfam" id="PF04542"/>
    </source>
</evidence>
<dbReference type="CDD" id="cd06171">
    <property type="entry name" value="Sigma70_r4"/>
    <property type="match status" value="1"/>
</dbReference>
<dbReference type="GO" id="GO:0006352">
    <property type="term" value="P:DNA-templated transcription initiation"/>
    <property type="evidence" value="ECO:0007669"/>
    <property type="project" value="InterPro"/>
</dbReference>
<dbReference type="SUPFAM" id="SSF88946">
    <property type="entry name" value="Sigma2 domain of RNA polymerase sigma factors"/>
    <property type="match status" value="1"/>
</dbReference>
<dbReference type="InterPro" id="IPR013324">
    <property type="entry name" value="RNA_pol_sigma_r3/r4-like"/>
</dbReference>
<proteinExistence type="inferred from homology"/>
<dbReference type="InterPro" id="IPR013249">
    <property type="entry name" value="RNA_pol_sigma70_r4_t2"/>
</dbReference>
<accession>A0A1G5RQH7</accession>
<name>A0A1G5RQH7_9FIRM</name>
<dbReference type="InterPro" id="IPR036388">
    <property type="entry name" value="WH-like_DNA-bd_sf"/>
</dbReference>
<dbReference type="RefSeq" id="WP_092589015.1">
    <property type="nucleotide sequence ID" value="NZ_FMWL01000001.1"/>
</dbReference>
<dbReference type="Pfam" id="PF04542">
    <property type="entry name" value="Sigma70_r2"/>
    <property type="match status" value="1"/>
</dbReference>
<dbReference type="SUPFAM" id="SSF88659">
    <property type="entry name" value="Sigma3 and sigma4 domains of RNA polymerase sigma factors"/>
    <property type="match status" value="1"/>
</dbReference>
<keyword evidence="3" id="KW-0731">Sigma factor</keyword>
<evidence type="ECO:0000256" key="4">
    <source>
        <dbReference type="ARBA" id="ARBA00023163"/>
    </source>
</evidence>
<dbReference type="PANTHER" id="PTHR43133">
    <property type="entry name" value="RNA POLYMERASE ECF-TYPE SIGMA FACTO"/>
    <property type="match status" value="1"/>
</dbReference>
<dbReference type="STRING" id="1120920.SAMN03080599_00195"/>
<evidence type="ECO:0000313" key="8">
    <source>
        <dbReference type="Proteomes" id="UP000199208"/>
    </source>
</evidence>
<organism evidence="7 8">
    <name type="scientific">Acidaminobacter hydrogenoformans DSM 2784</name>
    <dbReference type="NCBI Taxonomy" id="1120920"/>
    <lineage>
        <taxon>Bacteria</taxon>
        <taxon>Bacillati</taxon>
        <taxon>Bacillota</taxon>
        <taxon>Clostridia</taxon>
        <taxon>Peptostreptococcales</taxon>
        <taxon>Acidaminobacteraceae</taxon>
        <taxon>Acidaminobacter</taxon>
    </lineage>
</organism>
<keyword evidence="2" id="KW-0805">Transcription regulation</keyword>
<reference evidence="7 8" key="1">
    <citation type="submission" date="2016-10" db="EMBL/GenBank/DDBJ databases">
        <authorList>
            <person name="de Groot N.N."/>
        </authorList>
    </citation>
    <scope>NUCLEOTIDE SEQUENCE [LARGE SCALE GENOMIC DNA]</scope>
    <source>
        <strain evidence="7 8">DSM 2784</strain>
    </source>
</reference>
<protein>
    <submittedName>
        <fullName evidence="7">RNA polymerase, sigma subunit, SigV</fullName>
    </submittedName>
</protein>
<feature type="domain" description="RNA polymerase sigma factor 70 region 4 type 2" evidence="6">
    <location>
        <begin position="101"/>
        <end position="151"/>
    </location>
</feature>
<comment type="similarity">
    <text evidence="1">Belongs to the sigma-70 factor family. ECF subfamily.</text>
</comment>
<evidence type="ECO:0000256" key="2">
    <source>
        <dbReference type="ARBA" id="ARBA00023015"/>
    </source>
</evidence>
<evidence type="ECO:0000259" key="6">
    <source>
        <dbReference type="Pfam" id="PF08281"/>
    </source>
</evidence>
<keyword evidence="4" id="KW-0804">Transcription</keyword>
<dbReference type="Proteomes" id="UP000199208">
    <property type="component" value="Unassembled WGS sequence"/>
</dbReference>
<dbReference type="GO" id="GO:0003677">
    <property type="term" value="F:DNA binding"/>
    <property type="evidence" value="ECO:0007669"/>
    <property type="project" value="InterPro"/>
</dbReference>
<gene>
    <name evidence="7" type="ORF">SAMN03080599_00195</name>
</gene>
<feature type="domain" description="RNA polymerase sigma-70 region 2" evidence="5">
    <location>
        <begin position="11"/>
        <end position="76"/>
    </location>
</feature>
<dbReference type="AlphaFoldDB" id="A0A1G5RQH7"/>